<dbReference type="EMBL" id="JAMSHA010000003">
    <property type="protein sequence ID" value="MCV2221789.1"/>
    <property type="molecule type" value="Genomic_DNA"/>
</dbReference>
<evidence type="ECO:0000313" key="2">
    <source>
        <dbReference type="Proteomes" id="UP001063475"/>
    </source>
</evidence>
<reference evidence="1" key="1">
    <citation type="submission" date="2022-06" db="EMBL/GenBank/DDBJ databases">
        <title>De novo draft assembly of the Pseudomonas mercurotoleraris sp. nov., isolated from the plants rhizosphere.</title>
        <authorList>
            <person name="Robas M."/>
            <person name="Gonzalez D."/>
            <person name="Fernandez V.M."/>
            <person name="Luna L."/>
            <person name="Provanza A."/>
            <person name="Jimenez P.A."/>
        </authorList>
    </citation>
    <scope>NUCLEOTIDE SEQUENCE</scope>
    <source>
        <strain evidence="1">SAICEUPSM</strain>
    </source>
</reference>
<evidence type="ECO:0000313" key="1">
    <source>
        <dbReference type="EMBL" id="MCV2221789.1"/>
    </source>
</evidence>
<gene>
    <name evidence="1" type="ORF">ND528_09425</name>
</gene>
<dbReference type="RefSeq" id="WP_130910056.1">
    <property type="nucleotide sequence ID" value="NZ_JAMSHA010000003.1"/>
</dbReference>
<name>A0ABT2Y098_9PSED</name>
<protein>
    <submittedName>
        <fullName evidence="1">Uncharacterized protein</fullName>
    </submittedName>
</protein>
<dbReference type="InterPro" id="IPR009078">
    <property type="entry name" value="Ferritin-like_SF"/>
</dbReference>
<keyword evidence="2" id="KW-1185">Reference proteome</keyword>
<proteinExistence type="predicted"/>
<dbReference type="Proteomes" id="UP001063475">
    <property type="component" value="Unassembled WGS sequence"/>
</dbReference>
<sequence>MSMATGAITRTTPDASAVLSGFSFPAVELNESEREEWREIFFDSVITEYDARRLYWYLEGNYPEVFKSLEDVLNPWLKDEIDHAYGFALIYASYSAIPFDEVSLSVELRKPDFSIVDNIAADPLKLLVTLAYDEIITTHVYHRSIASYDNFNSEQLSAWIRKTKKDEVTHFFAFVKKARELYPRRIQEVPAILEEIFQIDFEKPSYTGTFVLDHNAPDFPISRQEIKDMIIPAIVKKFSE</sequence>
<organism evidence="1 2">
    <name type="scientific">Pseudomonas mercuritolerans</name>
    <dbReference type="NCBI Taxonomy" id="2951809"/>
    <lineage>
        <taxon>Bacteria</taxon>
        <taxon>Pseudomonadati</taxon>
        <taxon>Pseudomonadota</taxon>
        <taxon>Gammaproteobacteria</taxon>
        <taxon>Pseudomonadales</taxon>
        <taxon>Pseudomonadaceae</taxon>
        <taxon>Pseudomonas</taxon>
    </lineage>
</organism>
<comment type="caution">
    <text evidence="1">The sequence shown here is derived from an EMBL/GenBank/DDBJ whole genome shotgun (WGS) entry which is preliminary data.</text>
</comment>
<dbReference type="SUPFAM" id="SSF47240">
    <property type="entry name" value="Ferritin-like"/>
    <property type="match status" value="1"/>
</dbReference>
<accession>A0ABT2Y098</accession>